<protein>
    <submittedName>
        <fullName evidence="2">Uncharacterized protein</fullName>
    </submittedName>
</protein>
<feature type="region of interest" description="Disordered" evidence="1">
    <location>
        <begin position="1"/>
        <end position="28"/>
    </location>
</feature>
<evidence type="ECO:0000313" key="3">
    <source>
        <dbReference type="Proteomes" id="UP001056384"/>
    </source>
</evidence>
<evidence type="ECO:0000256" key="1">
    <source>
        <dbReference type="SAM" id="MobiDB-lite"/>
    </source>
</evidence>
<evidence type="ECO:0000313" key="2">
    <source>
        <dbReference type="EMBL" id="USW59132.1"/>
    </source>
</evidence>
<feature type="compositionally biased region" description="Basic and acidic residues" evidence="1">
    <location>
        <begin position="16"/>
        <end position="28"/>
    </location>
</feature>
<reference evidence="2" key="1">
    <citation type="submission" date="2022-06" db="EMBL/GenBank/DDBJ databases">
        <title>Complete genome sequences of two strains of the flax pathogen Septoria linicola.</title>
        <authorList>
            <person name="Lapalu N."/>
            <person name="Simon A."/>
            <person name="Demenou B."/>
            <person name="Paumier D."/>
            <person name="Guillot M.-P."/>
            <person name="Gout L."/>
            <person name="Valade R."/>
        </authorList>
    </citation>
    <scope>NUCLEOTIDE SEQUENCE</scope>
    <source>
        <strain evidence="2">SE15195</strain>
    </source>
</reference>
<dbReference type="EMBL" id="CP099429">
    <property type="protein sequence ID" value="USW59132.1"/>
    <property type="molecule type" value="Genomic_DNA"/>
</dbReference>
<keyword evidence="3" id="KW-1185">Reference proteome</keyword>
<sequence length="233" mass="26681">MAPTPGPHFTPQVHRTLSEGDQPPRAEPDDIFYQIDQELKFVEEELASFARRDPDKKDRPFPHRQIEALSQLKQFSPIFRDVYKELLSRLPVSISLRSRNAELGVPMTSPVDIPSTHYARFRCVYADSANTSPQCETWTFKPYVIDTYLLGLSNILGASADTQLEGTELEVQLAAGYKQMFCSEHAEKLKNEQARTFAATSRRVVEKWREDVQLWWTVGRLKTTPIKSTPSHE</sequence>
<proteinExistence type="predicted"/>
<name>A0A9Q9EQS9_9PEZI</name>
<organism evidence="2 3">
    <name type="scientific">Septoria linicola</name>
    <dbReference type="NCBI Taxonomy" id="215465"/>
    <lineage>
        <taxon>Eukaryota</taxon>
        <taxon>Fungi</taxon>
        <taxon>Dikarya</taxon>
        <taxon>Ascomycota</taxon>
        <taxon>Pezizomycotina</taxon>
        <taxon>Dothideomycetes</taxon>
        <taxon>Dothideomycetidae</taxon>
        <taxon>Mycosphaerellales</taxon>
        <taxon>Mycosphaerellaceae</taxon>
        <taxon>Septoria</taxon>
    </lineage>
</organism>
<dbReference type="Proteomes" id="UP001056384">
    <property type="component" value="Chromosome 12"/>
</dbReference>
<gene>
    <name evidence="2" type="ORF">Slin15195_G124510</name>
</gene>
<accession>A0A9Q9EQS9</accession>
<dbReference type="OrthoDB" id="3641053at2759"/>
<dbReference type="AlphaFoldDB" id="A0A9Q9EQS9"/>